<dbReference type="InterPro" id="IPR004087">
    <property type="entry name" value="KH_dom"/>
</dbReference>
<evidence type="ECO:0000313" key="12">
    <source>
        <dbReference type="Proteomes" id="UP001431783"/>
    </source>
</evidence>
<feature type="compositionally biased region" description="Basic and acidic residues" evidence="8">
    <location>
        <begin position="26"/>
        <end position="46"/>
    </location>
</feature>
<feature type="domain" description="Helicase ATP-binding" evidence="9">
    <location>
        <begin position="256"/>
        <end position="428"/>
    </location>
</feature>
<dbReference type="SUPFAM" id="SSF52540">
    <property type="entry name" value="P-loop containing nucleoside triphosphate hydrolases"/>
    <property type="match status" value="1"/>
</dbReference>
<dbReference type="EC" id="3.6.4.13" evidence="1"/>
<dbReference type="PROSITE" id="PS51192">
    <property type="entry name" value="HELICASE_ATP_BIND_1"/>
    <property type="match status" value="1"/>
</dbReference>
<dbReference type="Proteomes" id="UP001431783">
    <property type="component" value="Unassembled WGS sequence"/>
</dbReference>
<dbReference type="InterPro" id="IPR027417">
    <property type="entry name" value="P-loop_NTPase"/>
</dbReference>
<dbReference type="CDD" id="cd18787">
    <property type="entry name" value="SF2_C_DEAD"/>
    <property type="match status" value="1"/>
</dbReference>
<dbReference type="PROSITE" id="PS51194">
    <property type="entry name" value="HELICASE_CTER"/>
    <property type="match status" value="1"/>
</dbReference>
<keyword evidence="4 7" id="KW-0347">Helicase</keyword>
<dbReference type="Pfam" id="PF00013">
    <property type="entry name" value="KH_1"/>
    <property type="match status" value="1"/>
</dbReference>
<dbReference type="AlphaFoldDB" id="A0AAW1TPP7"/>
<dbReference type="InterPro" id="IPR004088">
    <property type="entry name" value="KH_dom_type_1"/>
</dbReference>
<keyword evidence="6" id="KW-0694">RNA-binding</keyword>
<dbReference type="Gene3D" id="3.30.1370.10">
    <property type="entry name" value="K Homology domain, type 1"/>
    <property type="match status" value="1"/>
</dbReference>
<dbReference type="InterPro" id="IPR014001">
    <property type="entry name" value="Helicase_ATP-bd"/>
</dbReference>
<dbReference type="InterPro" id="IPR036612">
    <property type="entry name" value="KH_dom_type_1_sf"/>
</dbReference>
<dbReference type="GO" id="GO:0003723">
    <property type="term" value="F:RNA binding"/>
    <property type="evidence" value="ECO:0007669"/>
    <property type="project" value="UniProtKB-UniRule"/>
</dbReference>
<evidence type="ECO:0000256" key="4">
    <source>
        <dbReference type="ARBA" id="ARBA00022806"/>
    </source>
</evidence>
<dbReference type="PROSITE" id="PS50084">
    <property type="entry name" value="KH_TYPE_1"/>
    <property type="match status" value="1"/>
</dbReference>
<evidence type="ECO:0000259" key="10">
    <source>
        <dbReference type="PROSITE" id="PS51194"/>
    </source>
</evidence>
<dbReference type="InterPro" id="IPR001650">
    <property type="entry name" value="Helicase_C-like"/>
</dbReference>
<keyword evidence="2 7" id="KW-0547">Nucleotide-binding</keyword>
<dbReference type="GO" id="GO:0010468">
    <property type="term" value="P:regulation of gene expression"/>
    <property type="evidence" value="ECO:0007669"/>
    <property type="project" value="UniProtKB-ARBA"/>
</dbReference>
<dbReference type="GO" id="GO:0003724">
    <property type="term" value="F:RNA helicase activity"/>
    <property type="evidence" value="ECO:0007669"/>
    <property type="project" value="UniProtKB-EC"/>
</dbReference>
<dbReference type="InterPro" id="IPR000629">
    <property type="entry name" value="RNA-helicase_DEAD-box_CS"/>
</dbReference>
<comment type="similarity">
    <text evidence="7">Belongs to the DEAD box helicase family.</text>
</comment>
<evidence type="ECO:0000259" key="9">
    <source>
        <dbReference type="PROSITE" id="PS51192"/>
    </source>
</evidence>
<evidence type="ECO:0000256" key="8">
    <source>
        <dbReference type="SAM" id="MobiDB-lite"/>
    </source>
</evidence>
<accession>A0AAW1TPP7</accession>
<feature type="domain" description="Helicase C-terminal" evidence="10">
    <location>
        <begin position="440"/>
        <end position="601"/>
    </location>
</feature>
<dbReference type="SUPFAM" id="SSF54791">
    <property type="entry name" value="Eukaryotic type KH-domain (KH-domain type I)"/>
    <property type="match status" value="1"/>
</dbReference>
<evidence type="ECO:0000256" key="3">
    <source>
        <dbReference type="ARBA" id="ARBA00022801"/>
    </source>
</evidence>
<name>A0AAW1TPP7_9CUCU</name>
<keyword evidence="12" id="KW-1185">Reference proteome</keyword>
<reference evidence="11 12" key="1">
    <citation type="submission" date="2023-03" db="EMBL/GenBank/DDBJ databases">
        <title>Genome insight into feeding habits of ladybird beetles.</title>
        <authorList>
            <person name="Li H.-S."/>
            <person name="Huang Y.-H."/>
            <person name="Pang H."/>
        </authorList>
    </citation>
    <scope>NUCLEOTIDE SEQUENCE [LARGE SCALE GENOMIC DNA]</scope>
    <source>
        <strain evidence="11">SYSU_2023b</strain>
        <tissue evidence="11">Whole body</tissue>
    </source>
</reference>
<protein>
    <recommendedName>
        <fullName evidence="1">RNA helicase</fullName>
        <ecNumber evidence="1">3.6.4.13</ecNumber>
    </recommendedName>
</protein>
<dbReference type="SMART" id="SM00487">
    <property type="entry name" value="DEXDc"/>
    <property type="match status" value="1"/>
</dbReference>
<evidence type="ECO:0000313" key="11">
    <source>
        <dbReference type="EMBL" id="KAK9873491.1"/>
    </source>
</evidence>
<dbReference type="GO" id="GO:0016787">
    <property type="term" value="F:hydrolase activity"/>
    <property type="evidence" value="ECO:0007669"/>
    <property type="project" value="UniProtKB-KW"/>
</dbReference>
<gene>
    <name evidence="11" type="ORF">WA026_022903</name>
</gene>
<dbReference type="Pfam" id="PF00271">
    <property type="entry name" value="Helicase_C"/>
    <property type="match status" value="1"/>
</dbReference>
<evidence type="ECO:0000256" key="6">
    <source>
        <dbReference type="PROSITE-ProRule" id="PRU00117"/>
    </source>
</evidence>
<feature type="region of interest" description="Disordered" evidence="8">
    <location>
        <begin position="1"/>
        <end position="60"/>
    </location>
</feature>
<dbReference type="SMART" id="SM00490">
    <property type="entry name" value="HELICc"/>
    <property type="match status" value="1"/>
</dbReference>
<evidence type="ECO:0000256" key="2">
    <source>
        <dbReference type="ARBA" id="ARBA00022741"/>
    </source>
</evidence>
<dbReference type="GO" id="GO:0005524">
    <property type="term" value="F:ATP binding"/>
    <property type="evidence" value="ECO:0007669"/>
    <property type="project" value="UniProtKB-KW"/>
</dbReference>
<sequence>MNYEEEDRDAPANRPVKFYESPIDNSAKDKRDQNCEYPERHNKEKLNGQTNSVNHNHRETGEKLTMKIPTRFLGEVIGRDGSKISELEKKTDSKIIITKDKDGDDNILVLVASNDNAIKAKNLIESMTKDDIEFVHSSDEHANVKPKPDYEEIDSTVIFEENDRQNREKCAKLRPIIKKFYVEHPEVAQMTDDDVQLFRILNNNIVADRIFKTEKSKPIPKPCPTFEHAFHNFPEILEQIKQAGFAVPSPIQRQAWPVLLSGEDLIGIAQAGTGKTLAFLLPALIHVNGQVKPRGGPRVLIMAATREFSLQIEKEVRKYHYKGIKAVCLHGGGKCTEQEEVAIEGVDIIIATPERLNDLAAAGHVNLESFTYVVLDEADRMLDMGFEPRIRKIMNSINSCRQIIITSATWPHGVRKLAESYMEDPVQVYVGGLDLGATHSVRQTIVLVEDKDKFNMLLQFALSMGPNDKAIVFCGQRATADDVASGMATLGIPCETWHRDKGQCDREQALQDITDGTIQILIATDVGSRGLDIDDLTLVVNYDFPMDFEEYVHRVGRMGRAGKFGESISFFTRNDWAHAEELIDILEEAHQNIPEYLYEMADRLQKRQKQRESTWAKIGVRFQGSGRRW</sequence>
<keyword evidence="3 7" id="KW-0378">Hydrolase</keyword>
<evidence type="ECO:0000256" key="1">
    <source>
        <dbReference type="ARBA" id="ARBA00012552"/>
    </source>
</evidence>
<organism evidence="11 12">
    <name type="scientific">Henosepilachna vigintioctopunctata</name>
    <dbReference type="NCBI Taxonomy" id="420089"/>
    <lineage>
        <taxon>Eukaryota</taxon>
        <taxon>Metazoa</taxon>
        <taxon>Ecdysozoa</taxon>
        <taxon>Arthropoda</taxon>
        <taxon>Hexapoda</taxon>
        <taxon>Insecta</taxon>
        <taxon>Pterygota</taxon>
        <taxon>Neoptera</taxon>
        <taxon>Endopterygota</taxon>
        <taxon>Coleoptera</taxon>
        <taxon>Polyphaga</taxon>
        <taxon>Cucujiformia</taxon>
        <taxon>Coccinelloidea</taxon>
        <taxon>Coccinellidae</taxon>
        <taxon>Epilachninae</taxon>
        <taxon>Epilachnini</taxon>
        <taxon>Henosepilachna</taxon>
    </lineage>
</organism>
<dbReference type="SMART" id="SM00322">
    <property type="entry name" value="KH"/>
    <property type="match status" value="1"/>
</dbReference>
<dbReference type="PROSITE" id="PS00039">
    <property type="entry name" value="DEAD_ATP_HELICASE"/>
    <property type="match status" value="1"/>
</dbReference>
<dbReference type="InterPro" id="IPR011545">
    <property type="entry name" value="DEAD/DEAH_box_helicase_dom"/>
</dbReference>
<dbReference type="PANTHER" id="PTHR47958">
    <property type="entry name" value="ATP-DEPENDENT RNA HELICASE DBP3"/>
    <property type="match status" value="1"/>
</dbReference>
<proteinExistence type="inferred from homology"/>
<dbReference type="Gene3D" id="3.40.50.300">
    <property type="entry name" value="P-loop containing nucleotide triphosphate hydrolases"/>
    <property type="match status" value="2"/>
</dbReference>
<evidence type="ECO:0000256" key="7">
    <source>
        <dbReference type="RuleBase" id="RU000492"/>
    </source>
</evidence>
<evidence type="ECO:0000256" key="5">
    <source>
        <dbReference type="ARBA" id="ARBA00022840"/>
    </source>
</evidence>
<dbReference type="EMBL" id="JARQZJ010000021">
    <property type="protein sequence ID" value="KAK9873491.1"/>
    <property type="molecule type" value="Genomic_DNA"/>
</dbReference>
<keyword evidence="5 7" id="KW-0067">ATP-binding</keyword>
<comment type="caution">
    <text evidence="11">The sequence shown here is derived from an EMBL/GenBank/DDBJ whole genome shotgun (WGS) entry which is preliminary data.</text>
</comment>
<dbReference type="Pfam" id="PF00270">
    <property type="entry name" value="DEAD"/>
    <property type="match status" value="1"/>
</dbReference>